<dbReference type="PROSITE" id="PS51257">
    <property type="entry name" value="PROKAR_LIPOPROTEIN"/>
    <property type="match status" value="1"/>
</dbReference>
<dbReference type="Pfam" id="PF08534">
    <property type="entry name" value="Redoxin"/>
    <property type="match status" value="1"/>
</dbReference>
<evidence type="ECO:0000256" key="1">
    <source>
        <dbReference type="ARBA" id="ARBA00004196"/>
    </source>
</evidence>
<keyword evidence="7" id="KW-0413">Isomerase</keyword>
<dbReference type="SUPFAM" id="SSF52833">
    <property type="entry name" value="Thioredoxin-like"/>
    <property type="match status" value="1"/>
</dbReference>
<evidence type="ECO:0000256" key="3">
    <source>
        <dbReference type="ARBA" id="ARBA00023157"/>
    </source>
</evidence>
<sequence length="393" mass="44488">MHLLKKIPAFLLVILSFTACTTSPSISGKIEGIEKENATVYLIQPATFQDVAASYLGKIIDSAIVKSDGSFRFKHLPTGKEPTLLELAVQPTGKTGSYLENDNPKEANYMPIVYQFGEPIHITAKYNEFQQSFKLDQPSEINKALLALRDIKSTAYQTYLAEKKWQVEEGDELMAKEHAVLQYQKALMEFADGTMQLFPALVALRWVSPEKDYERVPEFLVDQCNKWNKTQPDHPWVKQLCKKSEPENLPVLIGDEFPNIQLPMMTKDTLLLNDLLGKKLTIVDLWASWCAPCRIENRKVLVPLYNEYHEQGLEIVAYALESDEAAWKAAATRDGADRWLQASDLQGDDAPFLKKIRVRTIPANFILDSNGVVIVKNLHGEELTNLVESNFEK</sequence>
<keyword evidence="8" id="KW-1185">Reference proteome</keyword>
<dbReference type="Gene3D" id="3.40.30.10">
    <property type="entry name" value="Glutaredoxin"/>
    <property type="match status" value="1"/>
</dbReference>
<dbReference type="AlphaFoldDB" id="A0A1N6UQ24"/>
<comment type="subcellular location">
    <subcellularLocation>
        <location evidence="1">Cell envelope</location>
    </subcellularLocation>
</comment>
<dbReference type="InterPro" id="IPR050553">
    <property type="entry name" value="Thioredoxin_ResA/DsbE_sf"/>
</dbReference>
<evidence type="ECO:0000256" key="2">
    <source>
        <dbReference type="ARBA" id="ARBA00022748"/>
    </source>
</evidence>
<dbReference type="GO" id="GO:0030313">
    <property type="term" value="C:cell envelope"/>
    <property type="evidence" value="ECO:0007669"/>
    <property type="project" value="UniProtKB-SubCell"/>
</dbReference>
<dbReference type="EMBL" id="FTMA01000002">
    <property type="protein sequence ID" value="SIQ67720.1"/>
    <property type="molecule type" value="Genomic_DNA"/>
</dbReference>
<dbReference type="PROSITE" id="PS51352">
    <property type="entry name" value="THIOREDOXIN_2"/>
    <property type="match status" value="1"/>
</dbReference>
<dbReference type="GO" id="GO:0016491">
    <property type="term" value="F:oxidoreductase activity"/>
    <property type="evidence" value="ECO:0007669"/>
    <property type="project" value="InterPro"/>
</dbReference>
<dbReference type="PROSITE" id="PS00194">
    <property type="entry name" value="THIOREDOXIN_1"/>
    <property type="match status" value="1"/>
</dbReference>
<feature type="domain" description="Thioredoxin" evidence="6">
    <location>
        <begin position="251"/>
        <end position="393"/>
    </location>
</feature>
<evidence type="ECO:0000256" key="4">
    <source>
        <dbReference type="ARBA" id="ARBA00023284"/>
    </source>
</evidence>
<dbReference type="PANTHER" id="PTHR42852:SF6">
    <property type="entry name" value="THIOL:DISULFIDE INTERCHANGE PROTEIN DSBE"/>
    <property type="match status" value="1"/>
</dbReference>
<dbReference type="GO" id="GO:0017004">
    <property type="term" value="P:cytochrome complex assembly"/>
    <property type="evidence" value="ECO:0007669"/>
    <property type="project" value="UniProtKB-KW"/>
</dbReference>
<gene>
    <name evidence="7" type="ORF">SAMN05421797_102425</name>
</gene>
<dbReference type="STRING" id="228959.SAMN05421797_102425"/>
<proteinExistence type="predicted"/>
<dbReference type="InterPro" id="IPR036249">
    <property type="entry name" value="Thioredoxin-like_sf"/>
</dbReference>
<organism evidence="7 8">
    <name type="scientific">Maribacter ulvicola</name>
    <dbReference type="NCBI Taxonomy" id="228959"/>
    <lineage>
        <taxon>Bacteria</taxon>
        <taxon>Pseudomonadati</taxon>
        <taxon>Bacteroidota</taxon>
        <taxon>Flavobacteriia</taxon>
        <taxon>Flavobacteriales</taxon>
        <taxon>Flavobacteriaceae</taxon>
        <taxon>Maribacter</taxon>
    </lineage>
</organism>
<accession>A0A1N6UQ24</accession>
<dbReference type="PANTHER" id="PTHR42852">
    <property type="entry name" value="THIOL:DISULFIDE INTERCHANGE PROTEIN DSBE"/>
    <property type="match status" value="1"/>
</dbReference>
<feature type="signal peptide" evidence="5">
    <location>
        <begin position="1"/>
        <end position="21"/>
    </location>
</feature>
<keyword evidence="4" id="KW-0676">Redox-active center</keyword>
<evidence type="ECO:0000259" key="6">
    <source>
        <dbReference type="PROSITE" id="PS51352"/>
    </source>
</evidence>
<name>A0A1N6UQ24_9FLAO</name>
<feature type="chain" id="PRO_5013111372" evidence="5">
    <location>
        <begin position="22"/>
        <end position="393"/>
    </location>
</feature>
<dbReference type="RefSeq" id="WP_076548371.1">
    <property type="nucleotide sequence ID" value="NZ_FTMA01000002.1"/>
</dbReference>
<dbReference type="CDD" id="cd02966">
    <property type="entry name" value="TlpA_like_family"/>
    <property type="match status" value="1"/>
</dbReference>
<protein>
    <submittedName>
        <fullName evidence="7">Thiol-disulfide isomerase or thioredoxin</fullName>
    </submittedName>
</protein>
<keyword evidence="5" id="KW-0732">Signal</keyword>
<dbReference type="GO" id="GO:0016853">
    <property type="term" value="F:isomerase activity"/>
    <property type="evidence" value="ECO:0007669"/>
    <property type="project" value="UniProtKB-KW"/>
</dbReference>
<dbReference type="InterPro" id="IPR013740">
    <property type="entry name" value="Redoxin"/>
</dbReference>
<keyword evidence="3" id="KW-1015">Disulfide bond</keyword>
<reference evidence="8" key="1">
    <citation type="submission" date="2017-01" db="EMBL/GenBank/DDBJ databases">
        <authorList>
            <person name="Varghese N."/>
            <person name="Submissions S."/>
        </authorList>
    </citation>
    <scope>NUCLEOTIDE SEQUENCE [LARGE SCALE GENOMIC DNA]</scope>
    <source>
        <strain evidence="8">DSM 15366</strain>
    </source>
</reference>
<evidence type="ECO:0000313" key="7">
    <source>
        <dbReference type="EMBL" id="SIQ67720.1"/>
    </source>
</evidence>
<dbReference type="InterPro" id="IPR013766">
    <property type="entry name" value="Thioredoxin_domain"/>
</dbReference>
<dbReference type="InterPro" id="IPR017937">
    <property type="entry name" value="Thioredoxin_CS"/>
</dbReference>
<dbReference type="Proteomes" id="UP000186953">
    <property type="component" value="Unassembled WGS sequence"/>
</dbReference>
<evidence type="ECO:0000313" key="8">
    <source>
        <dbReference type="Proteomes" id="UP000186953"/>
    </source>
</evidence>
<keyword evidence="2" id="KW-0201">Cytochrome c-type biogenesis</keyword>
<dbReference type="OrthoDB" id="750178at2"/>
<evidence type="ECO:0000256" key="5">
    <source>
        <dbReference type="SAM" id="SignalP"/>
    </source>
</evidence>